<organism evidence="3 4">
    <name type="scientific">Flavimaribacter sediminis</name>
    <dbReference type="NCBI Taxonomy" id="2865987"/>
    <lineage>
        <taxon>Bacteria</taxon>
        <taxon>Pseudomonadati</taxon>
        <taxon>Pseudomonadota</taxon>
        <taxon>Alphaproteobacteria</taxon>
        <taxon>Hyphomicrobiales</taxon>
        <taxon>Rhizobiaceae</taxon>
        <taxon>Flavimaribacter</taxon>
    </lineage>
</organism>
<feature type="chain" id="PRO_5042028686" evidence="2">
    <location>
        <begin position="28"/>
        <end position="207"/>
    </location>
</feature>
<evidence type="ECO:0000313" key="3">
    <source>
        <dbReference type="EMBL" id="MBW8637016.1"/>
    </source>
</evidence>
<evidence type="ECO:0000256" key="2">
    <source>
        <dbReference type="SAM" id="SignalP"/>
    </source>
</evidence>
<gene>
    <name evidence="3" type="ORF">K1W69_07430</name>
</gene>
<dbReference type="EMBL" id="JAICBX010000001">
    <property type="protein sequence ID" value="MBW8637016.1"/>
    <property type="molecule type" value="Genomic_DNA"/>
</dbReference>
<dbReference type="InterPro" id="IPR038696">
    <property type="entry name" value="IalB_sf"/>
</dbReference>
<protein>
    <submittedName>
        <fullName evidence="3">Invasion associated locus B family protein</fullName>
    </submittedName>
</protein>
<feature type="signal peptide" evidence="2">
    <location>
        <begin position="1"/>
        <end position="27"/>
    </location>
</feature>
<dbReference type="RefSeq" id="WP_220227652.1">
    <property type="nucleotide sequence ID" value="NZ_JAICBX010000001.1"/>
</dbReference>
<dbReference type="InterPro" id="IPR010642">
    <property type="entry name" value="Invasion_prot_B"/>
</dbReference>
<reference evidence="3" key="1">
    <citation type="submission" date="2021-08" db="EMBL/GenBank/DDBJ databases">
        <title>Hoeflea bacterium WL0058 sp. nov., isolated from the sediment.</title>
        <authorList>
            <person name="Wang L."/>
            <person name="Zhang D."/>
        </authorList>
    </citation>
    <scope>NUCLEOTIDE SEQUENCE</scope>
    <source>
        <strain evidence="3">WL0058</strain>
    </source>
</reference>
<proteinExistence type="predicted"/>
<dbReference type="AlphaFoldDB" id="A0AAE2ZIV6"/>
<dbReference type="Proteomes" id="UP001196509">
    <property type="component" value="Unassembled WGS sequence"/>
</dbReference>
<feature type="coiled-coil region" evidence="1">
    <location>
        <begin position="173"/>
        <end position="205"/>
    </location>
</feature>
<comment type="caution">
    <text evidence="3">The sequence shown here is derived from an EMBL/GenBank/DDBJ whole genome shotgun (WGS) entry which is preliminary data.</text>
</comment>
<keyword evidence="1" id="KW-0175">Coiled coil</keyword>
<name>A0AAE2ZIV6_9HYPH</name>
<keyword evidence="4" id="KW-1185">Reference proteome</keyword>
<evidence type="ECO:0000313" key="4">
    <source>
        <dbReference type="Proteomes" id="UP001196509"/>
    </source>
</evidence>
<dbReference type="Gene3D" id="2.60.40.1880">
    <property type="entry name" value="Invasion associated locus B (IalB) protein"/>
    <property type="match status" value="1"/>
</dbReference>
<evidence type="ECO:0000256" key="1">
    <source>
        <dbReference type="SAM" id="Coils"/>
    </source>
</evidence>
<accession>A0AAE2ZIV6</accession>
<keyword evidence="2" id="KW-0732">Signal</keyword>
<sequence length="207" mass="22266">MTFKTSTVFKAALAAIFAGTVSLAGVAASNAQAPGQGWYKVCTKQEDNDVCVVQNIVQAQTGQLVTAVGLVTVEGKVNRRAMQVTVPPARLIPPGIQLQIDGGEAQRLPYTICMPDKCVAEVQLTDGIINSMKRGGEAVFTSINYQRAPNPIKISLSGFTAAFDGPPVEQSDLQASQQKLQEEMQKKIQAERMKLEDAQKKAIEESN</sequence>
<dbReference type="Pfam" id="PF06776">
    <property type="entry name" value="IalB"/>
    <property type="match status" value="1"/>
</dbReference>